<dbReference type="InterPro" id="IPR052471">
    <property type="entry name" value="PBI_I9"/>
</dbReference>
<dbReference type="OrthoDB" id="3888684at2759"/>
<dbReference type="PANTHER" id="PTHR28288">
    <property type="entry name" value="PROTEASE B INHIBITOR 2"/>
    <property type="match status" value="1"/>
</dbReference>
<name>A0A0U1LJM4_TALIS</name>
<dbReference type="Gene3D" id="3.30.70.80">
    <property type="entry name" value="Peptidase S8 propeptide/proteinase inhibitor I9"/>
    <property type="match status" value="1"/>
</dbReference>
<dbReference type="FunFam" id="3.30.70.80:FF:000005">
    <property type="entry name" value="Proteinase inhibitor I2B"/>
    <property type="match status" value="1"/>
</dbReference>
<dbReference type="EMBL" id="CVMT01000001">
    <property type="protein sequence ID" value="CRG83217.1"/>
    <property type="molecule type" value="Genomic_DNA"/>
</dbReference>
<dbReference type="InterPro" id="IPR037045">
    <property type="entry name" value="S8pro/Inhibitor_I9_sf"/>
</dbReference>
<keyword evidence="2" id="KW-0732">Signal</keyword>
<evidence type="ECO:0008006" key="5">
    <source>
        <dbReference type="Google" id="ProtNLM"/>
    </source>
</evidence>
<dbReference type="AlphaFoldDB" id="A0A0U1LJM4"/>
<accession>A0A0U1LJM4</accession>
<dbReference type="OMA" id="SAIVWFE"/>
<dbReference type="GO" id="GO:0004866">
    <property type="term" value="F:endopeptidase inhibitor activity"/>
    <property type="evidence" value="ECO:0007669"/>
    <property type="project" value="UniProtKB-ARBA"/>
</dbReference>
<dbReference type="GO" id="GO:0042144">
    <property type="term" value="P:vacuole fusion, non-autophagic"/>
    <property type="evidence" value="ECO:0007669"/>
    <property type="project" value="TreeGrafter"/>
</dbReference>
<protein>
    <recommendedName>
        <fullName evidence="5">Inhibitor I9 domain-containing protein</fullName>
    </recommendedName>
</protein>
<sequence>MKLSPYFFVLILGLLQGVFAVESQKSVIISFPDNTPDSVILEAKKTITDAGGWITHEYNLFKGFAAKATSNALQTISTTSTNFLPVIEEDQVVSINGDISRE</sequence>
<organism evidence="3 4">
    <name type="scientific">Talaromyces islandicus</name>
    <name type="common">Penicillium islandicum</name>
    <dbReference type="NCBI Taxonomy" id="28573"/>
    <lineage>
        <taxon>Eukaryota</taxon>
        <taxon>Fungi</taxon>
        <taxon>Dikarya</taxon>
        <taxon>Ascomycota</taxon>
        <taxon>Pezizomycotina</taxon>
        <taxon>Eurotiomycetes</taxon>
        <taxon>Eurotiomycetidae</taxon>
        <taxon>Eurotiales</taxon>
        <taxon>Trichocomaceae</taxon>
        <taxon>Talaromyces</taxon>
        <taxon>Talaromyces sect. Islandici</taxon>
    </lineage>
</organism>
<dbReference type="PANTHER" id="PTHR28288:SF1">
    <property type="entry name" value="INHIBITOR I9 DOMAIN-CONTAINING PROTEIN"/>
    <property type="match status" value="1"/>
</dbReference>
<evidence type="ECO:0000313" key="3">
    <source>
        <dbReference type="EMBL" id="CRG83217.1"/>
    </source>
</evidence>
<feature type="signal peptide" evidence="2">
    <location>
        <begin position="1"/>
        <end position="20"/>
    </location>
</feature>
<reference evidence="3 4" key="1">
    <citation type="submission" date="2015-04" db="EMBL/GenBank/DDBJ databases">
        <authorList>
            <person name="Syromyatnikov M.Y."/>
            <person name="Popov V.N."/>
        </authorList>
    </citation>
    <scope>NUCLEOTIDE SEQUENCE [LARGE SCALE GENOMIC DNA]</scope>
    <source>
        <strain evidence="3">WF-38-12</strain>
    </source>
</reference>
<gene>
    <name evidence="3" type="ORF">PISL3812_00568</name>
</gene>
<evidence type="ECO:0000313" key="4">
    <source>
        <dbReference type="Proteomes" id="UP000054383"/>
    </source>
</evidence>
<dbReference type="Proteomes" id="UP000054383">
    <property type="component" value="Unassembled WGS sequence"/>
</dbReference>
<dbReference type="STRING" id="28573.A0A0U1LJM4"/>
<evidence type="ECO:0000256" key="2">
    <source>
        <dbReference type="SAM" id="SignalP"/>
    </source>
</evidence>
<keyword evidence="4" id="KW-1185">Reference proteome</keyword>
<feature type="chain" id="PRO_5006711012" description="Inhibitor I9 domain-containing protein" evidence="2">
    <location>
        <begin position="21"/>
        <end position="102"/>
    </location>
</feature>
<comment type="similarity">
    <text evidence="1">Belongs to the protease inhibitor I9 family.</text>
</comment>
<evidence type="ECO:0000256" key="1">
    <source>
        <dbReference type="ARBA" id="ARBA00038069"/>
    </source>
</evidence>
<proteinExistence type="inferred from homology"/>
<dbReference type="SUPFAM" id="SSF54897">
    <property type="entry name" value="Protease propeptides/inhibitors"/>
    <property type="match status" value="1"/>
</dbReference>